<dbReference type="KEGG" id="copr:Cop2CBH44_27690"/>
<gene>
    <name evidence="1" type="ORF">Cop2CBH44_27690</name>
</gene>
<organism evidence="1 2">
    <name type="scientific">Coprobacter secundus subsp. similis</name>
    <dbReference type="NCBI Taxonomy" id="2751153"/>
    <lineage>
        <taxon>Bacteria</taxon>
        <taxon>Pseudomonadati</taxon>
        <taxon>Bacteroidota</taxon>
        <taxon>Bacteroidia</taxon>
        <taxon>Bacteroidales</taxon>
        <taxon>Barnesiellaceae</taxon>
        <taxon>Coprobacter</taxon>
    </lineage>
</organism>
<dbReference type="Proteomes" id="UP000594042">
    <property type="component" value="Chromosome"/>
</dbReference>
<evidence type="ECO:0000313" key="1">
    <source>
        <dbReference type="EMBL" id="BCI64416.1"/>
    </source>
</evidence>
<dbReference type="AlphaFoldDB" id="A0A7G1HXN6"/>
<proteinExistence type="predicted"/>
<reference evidence="2" key="1">
    <citation type="submission" date="2020-07" db="EMBL/GenBank/DDBJ databases">
        <title>Complete genome sequencing of Coprobacter sp. strain 2CBH44.</title>
        <authorList>
            <person name="Sakamoto M."/>
            <person name="Murakami T."/>
            <person name="Mori H."/>
        </authorList>
    </citation>
    <scope>NUCLEOTIDE SEQUENCE [LARGE SCALE GENOMIC DNA]</scope>
    <source>
        <strain evidence="2">2CBH44</strain>
    </source>
</reference>
<accession>A0A7G1HXN6</accession>
<evidence type="ECO:0000313" key="2">
    <source>
        <dbReference type="Proteomes" id="UP000594042"/>
    </source>
</evidence>
<sequence length="54" mass="6601">MEQKFHIIFYVAYRIPIHQEKRVSKFFNNRFLGIDIFIIFTLPNKIEIINLSML</sequence>
<protein>
    <submittedName>
        <fullName evidence="1">Uncharacterized protein</fullName>
    </submittedName>
</protein>
<keyword evidence="2" id="KW-1185">Reference proteome</keyword>
<name>A0A7G1HXN6_9BACT</name>
<dbReference type="EMBL" id="AP023322">
    <property type="protein sequence ID" value="BCI64416.1"/>
    <property type="molecule type" value="Genomic_DNA"/>
</dbReference>